<evidence type="ECO:0000256" key="1">
    <source>
        <dbReference type="SAM" id="SignalP"/>
    </source>
</evidence>
<comment type="caution">
    <text evidence="2">The sequence shown here is derived from an EMBL/GenBank/DDBJ whole genome shotgun (WGS) entry which is preliminary data.</text>
</comment>
<dbReference type="RefSeq" id="WP_119437608.1">
    <property type="nucleotide sequence ID" value="NZ_QWGR01000004.1"/>
</dbReference>
<protein>
    <submittedName>
        <fullName evidence="2">Uncharacterized protein</fullName>
    </submittedName>
</protein>
<accession>A0A399SYW3</accession>
<keyword evidence="3" id="KW-1185">Reference proteome</keyword>
<evidence type="ECO:0000313" key="2">
    <source>
        <dbReference type="EMBL" id="RIJ48688.1"/>
    </source>
</evidence>
<evidence type="ECO:0000313" key="3">
    <source>
        <dbReference type="Proteomes" id="UP000265926"/>
    </source>
</evidence>
<dbReference type="Proteomes" id="UP000265926">
    <property type="component" value="Unassembled WGS sequence"/>
</dbReference>
<dbReference type="OrthoDB" id="1120193at2"/>
<keyword evidence="1" id="KW-0732">Signal</keyword>
<sequence length="256" mass="30499">MKKFTLLIAVCLIVASLGVNPTYAQESEDPGLILVMEEFVAPSDMPQFWNVQSEAIKLFDELNFDMKFWTYRTDHNSFYWAVPLRNFGSIDEFYARHMKLTEQLKEKGYDSAAKFRDLSNISQFVVRWNKDLSFRKTERVEGADPDKFYEWMFMYLKSGHEKEAAEACQKYIDFYKSIDEDYPWDIYEVVFGEHTPCWILEVSSESEATLRALEDELQKKYKEDFMKLWQNMIPHVRDMESKKGWFLPGWSRFSEN</sequence>
<reference evidence="2 3" key="1">
    <citation type="submission" date="2018-08" db="EMBL/GenBank/DDBJ databases">
        <title>Pallidiluteibacterium maritimus gen. nov., sp. nov., isolated from coastal sediment.</title>
        <authorList>
            <person name="Zhou L.Y."/>
        </authorList>
    </citation>
    <scope>NUCLEOTIDE SEQUENCE [LARGE SCALE GENOMIC DNA]</scope>
    <source>
        <strain evidence="2 3">XSD2</strain>
    </source>
</reference>
<name>A0A399SYW3_9BACT</name>
<feature type="signal peptide" evidence="1">
    <location>
        <begin position="1"/>
        <end position="24"/>
    </location>
</feature>
<proteinExistence type="predicted"/>
<feature type="chain" id="PRO_5017401362" evidence="1">
    <location>
        <begin position="25"/>
        <end position="256"/>
    </location>
</feature>
<gene>
    <name evidence="2" type="ORF">D1614_09145</name>
</gene>
<dbReference type="AlphaFoldDB" id="A0A399SYW3"/>
<organism evidence="2 3">
    <name type="scientific">Maribellus luteus</name>
    <dbReference type="NCBI Taxonomy" id="2305463"/>
    <lineage>
        <taxon>Bacteria</taxon>
        <taxon>Pseudomonadati</taxon>
        <taxon>Bacteroidota</taxon>
        <taxon>Bacteroidia</taxon>
        <taxon>Marinilabiliales</taxon>
        <taxon>Prolixibacteraceae</taxon>
        <taxon>Maribellus</taxon>
    </lineage>
</organism>
<dbReference type="EMBL" id="QWGR01000004">
    <property type="protein sequence ID" value="RIJ48688.1"/>
    <property type="molecule type" value="Genomic_DNA"/>
</dbReference>